<proteinExistence type="inferred from homology"/>
<dbReference type="InterPro" id="IPR013249">
    <property type="entry name" value="RNA_pol_sigma70_r4_t2"/>
</dbReference>
<dbReference type="SUPFAM" id="SSF88659">
    <property type="entry name" value="Sigma3 and sigma4 domains of RNA polymerase sigma factors"/>
    <property type="match status" value="1"/>
</dbReference>
<keyword evidence="3" id="KW-0731">Sigma factor</keyword>
<feature type="domain" description="RNA polymerase sigma factor 70 region 4 type 2" evidence="8">
    <location>
        <begin position="118"/>
        <end position="170"/>
    </location>
</feature>
<feature type="compositionally biased region" description="Low complexity" evidence="6">
    <location>
        <begin position="341"/>
        <end position="369"/>
    </location>
</feature>
<dbReference type="Pfam" id="PF04542">
    <property type="entry name" value="Sigma70_r2"/>
    <property type="match status" value="1"/>
</dbReference>
<reference evidence="9 10" key="1">
    <citation type="submission" date="2020-03" db="EMBL/GenBank/DDBJ databases">
        <title>Whole genome shotgun sequence of Phytohabitans rumicis NBRC 108638.</title>
        <authorList>
            <person name="Komaki H."/>
            <person name="Tamura T."/>
        </authorList>
    </citation>
    <scope>NUCLEOTIDE SEQUENCE [LARGE SCALE GENOMIC DNA]</scope>
    <source>
        <strain evidence="9 10">NBRC 108638</strain>
    </source>
</reference>
<dbReference type="GO" id="GO:0006352">
    <property type="term" value="P:DNA-templated transcription initiation"/>
    <property type="evidence" value="ECO:0007669"/>
    <property type="project" value="InterPro"/>
</dbReference>
<dbReference type="EMBL" id="BLPG01000001">
    <property type="protein sequence ID" value="GFJ95565.1"/>
    <property type="molecule type" value="Genomic_DNA"/>
</dbReference>
<feature type="region of interest" description="Disordered" evidence="6">
    <location>
        <begin position="414"/>
        <end position="437"/>
    </location>
</feature>
<dbReference type="NCBIfam" id="TIGR02937">
    <property type="entry name" value="sigma70-ECF"/>
    <property type="match status" value="1"/>
</dbReference>
<dbReference type="CDD" id="cd06171">
    <property type="entry name" value="Sigma70_r4"/>
    <property type="match status" value="1"/>
</dbReference>
<evidence type="ECO:0000259" key="8">
    <source>
        <dbReference type="Pfam" id="PF08281"/>
    </source>
</evidence>
<feature type="domain" description="RNA polymerase sigma-70 region 2" evidence="7">
    <location>
        <begin position="25"/>
        <end position="91"/>
    </location>
</feature>
<sequence length="494" mass="51360">MPEMDDRGLVAAMVAGDPRGLDGAYRRYAPRLYAYCRATLRDADAAADAVQDTFVIAGRRAGQLREPERLLPWLYAIARRECLRQIRDRRRESPAELDDTTADTADLGAGVRAAEVRELVHAAAAGLGDGDREVIELALRHGLSAADIGAVLGVSANHAHARLSRARSQLERALGVLLVARAAACPGLRELVPGWDGRLTPRLRKRLGRHVDGCARCVASRAALLSPAALLTGYVAAPFAVLPAASWRPAGPPDVRLDRDGFAARRRRSTLAAAGAAAAMAMLVVIVLTRPGKTTPPPDLASGSAPPAPSTSASAGPPTLPVAPVAPPPSTAPSAAPPSPAASSSGPSSIPDPTGPLSTPEPDSPTPSTSERRPAFAVTASGDVRCGSDGATYTLFADATANRTMTSSRLYWRPATESAPQSAAMTATTRSTASGSRTGLRHVRIVWWVRGTAADGTTDDSPHRTLANPCSHDIVAATPASRAPSATRRPVSPA</sequence>
<dbReference type="InterPro" id="IPR007627">
    <property type="entry name" value="RNA_pol_sigma70_r2"/>
</dbReference>
<dbReference type="GO" id="GO:0016987">
    <property type="term" value="F:sigma factor activity"/>
    <property type="evidence" value="ECO:0007669"/>
    <property type="project" value="UniProtKB-KW"/>
</dbReference>
<feature type="compositionally biased region" description="Pro residues" evidence="6">
    <location>
        <begin position="318"/>
        <end position="340"/>
    </location>
</feature>
<dbReference type="GO" id="GO:0003677">
    <property type="term" value="F:DNA binding"/>
    <property type="evidence" value="ECO:0007669"/>
    <property type="project" value="UniProtKB-KW"/>
</dbReference>
<evidence type="ECO:0000259" key="7">
    <source>
        <dbReference type="Pfam" id="PF04542"/>
    </source>
</evidence>
<dbReference type="Proteomes" id="UP000482960">
    <property type="component" value="Unassembled WGS sequence"/>
</dbReference>
<gene>
    <name evidence="9" type="ORF">Prum_092070</name>
</gene>
<evidence type="ECO:0000256" key="5">
    <source>
        <dbReference type="ARBA" id="ARBA00023163"/>
    </source>
</evidence>
<dbReference type="Gene3D" id="1.10.10.10">
    <property type="entry name" value="Winged helix-like DNA-binding domain superfamily/Winged helix DNA-binding domain"/>
    <property type="match status" value="1"/>
</dbReference>
<dbReference type="InterPro" id="IPR036388">
    <property type="entry name" value="WH-like_DNA-bd_sf"/>
</dbReference>
<keyword evidence="5" id="KW-0804">Transcription</keyword>
<evidence type="ECO:0000256" key="6">
    <source>
        <dbReference type="SAM" id="MobiDB-lite"/>
    </source>
</evidence>
<dbReference type="Gene3D" id="1.10.1740.10">
    <property type="match status" value="1"/>
</dbReference>
<dbReference type="SUPFAM" id="SSF88946">
    <property type="entry name" value="Sigma2 domain of RNA polymerase sigma factors"/>
    <property type="match status" value="1"/>
</dbReference>
<dbReference type="InterPro" id="IPR039425">
    <property type="entry name" value="RNA_pol_sigma-70-like"/>
</dbReference>
<organism evidence="9 10">
    <name type="scientific">Phytohabitans rumicis</name>
    <dbReference type="NCBI Taxonomy" id="1076125"/>
    <lineage>
        <taxon>Bacteria</taxon>
        <taxon>Bacillati</taxon>
        <taxon>Actinomycetota</taxon>
        <taxon>Actinomycetes</taxon>
        <taxon>Micromonosporales</taxon>
        <taxon>Micromonosporaceae</taxon>
    </lineage>
</organism>
<dbReference type="Pfam" id="PF08281">
    <property type="entry name" value="Sigma70_r4_2"/>
    <property type="match status" value="1"/>
</dbReference>
<protein>
    <recommendedName>
        <fullName evidence="11">RNA polymerase sigma-70 region 2 domain-containing protein</fullName>
    </recommendedName>
</protein>
<dbReference type="InterPro" id="IPR014284">
    <property type="entry name" value="RNA_pol_sigma-70_dom"/>
</dbReference>
<dbReference type="InterPro" id="IPR013324">
    <property type="entry name" value="RNA_pol_sigma_r3/r4-like"/>
</dbReference>
<keyword evidence="4" id="KW-0238">DNA-binding</keyword>
<evidence type="ECO:0008006" key="11">
    <source>
        <dbReference type="Google" id="ProtNLM"/>
    </source>
</evidence>
<feature type="compositionally biased region" description="Low complexity" evidence="6">
    <location>
        <begin position="300"/>
        <end position="317"/>
    </location>
</feature>
<feature type="region of interest" description="Disordered" evidence="6">
    <location>
        <begin position="295"/>
        <end position="383"/>
    </location>
</feature>
<keyword evidence="10" id="KW-1185">Reference proteome</keyword>
<keyword evidence="2" id="KW-0805">Transcription regulation</keyword>
<dbReference type="AlphaFoldDB" id="A0A6V8LS39"/>
<dbReference type="PANTHER" id="PTHR43133">
    <property type="entry name" value="RNA POLYMERASE ECF-TYPE SIGMA FACTO"/>
    <property type="match status" value="1"/>
</dbReference>
<reference evidence="9 10" key="2">
    <citation type="submission" date="2020-03" db="EMBL/GenBank/DDBJ databases">
        <authorList>
            <person name="Ichikawa N."/>
            <person name="Kimura A."/>
            <person name="Kitahashi Y."/>
            <person name="Uohara A."/>
        </authorList>
    </citation>
    <scope>NUCLEOTIDE SEQUENCE [LARGE SCALE GENOMIC DNA]</scope>
    <source>
        <strain evidence="9 10">NBRC 108638</strain>
    </source>
</reference>
<evidence type="ECO:0000256" key="1">
    <source>
        <dbReference type="ARBA" id="ARBA00010641"/>
    </source>
</evidence>
<feature type="compositionally biased region" description="Low complexity" evidence="6">
    <location>
        <begin position="475"/>
        <end position="494"/>
    </location>
</feature>
<comment type="similarity">
    <text evidence="1">Belongs to the sigma-70 factor family. ECF subfamily.</text>
</comment>
<name>A0A6V8LS39_9ACTN</name>
<dbReference type="PANTHER" id="PTHR43133:SF8">
    <property type="entry name" value="RNA POLYMERASE SIGMA FACTOR HI_1459-RELATED"/>
    <property type="match status" value="1"/>
</dbReference>
<feature type="compositionally biased region" description="Low complexity" evidence="6">
    <location>
        <begin position="422"/>
        <end position="437"/>
    </location>
</feature>
<evidence type="ECO:0000256" key="4">
    <source>
        <dbReference type="ARBA" id="ARBA00023125"/>
    </source>
</evidence>
<accession>A0A6V8LS39</accession>
<evidence type="ECO:0000313" key="9">
    <source>
        <dbReference type="EMBL" id="GFJ95565.1"/>
    </source>
</evidence>
<evidence type="ECO:0000256" key="3">
    <source>
        <dbReference type="ARBA" id="ARBA00023082"/>
    </source>
</evidence>
<comment type="caution">
    <text evidence="9">The sequence shown here is derived from an EMBL/GenBank/DDBJ whole genome shotgun (WGS) entry which is preliminary data.</text>
</comment>
<evidence type="ECO:0000256" key="2">
    <source>
        <dbReference type="ARBA" id="ARBA00023015"/>
    </source>
</evidence>
<feature type="region of interest" description="Disordered" evidence="6">
    <location>
        <begin position="473"/>
        <end position="494"/>
    </location>
</feature>
<dbReference type="InterPro" id="IPR013325">
    <property type="entry name" value="RNA_pol_sigma_r2"/>
</dbReference>
<evidence type="ECO:0000313" key="10">
    <source>
        <dbReference type="Proteomes" id="UP000482960"/>
    </source>
</evidence>